<evidence type="ECO:0000256" key="2">
    <source>
        <dbReference type="ARBA" id="ARBA00022771"/>
    </source>
</evidence>
<keyword evidence="2 5" id="KW-0863">Zinc-finger</keyword>
<keyword evidence="4 5" id="KW-0238">DNA-binding</keyword>
<evidence type="ECO:0000256" key="1">
    <source>
        <dbReference type="ARBA" id="ARBA00022723"/>
    </source>
</evidence>
<evidence type="ECO:0000313" key="9">
    <source>
        <dbReference type="Proteomes" id="UP001321473"/>
    </source>
</evidence>
<dbReference type="GO" id="GO:0008270">
    <property type="term" value="F:zinc ion binding"/>
    <property type="evidence" value="ECO:0007669"/>
    <property type="project" value="UniProtKB-KW"/>
</dbReference>
<dbReference type="SUPFAM" id="SSF57716">
    <property type="entry name" value="Glucocorticoid receptor-like (DNA-binding domain)"/>
    <property type="match status" value="1"/>
</dbReference>
<name>A0AAQ4DVC6_AMBAM</name>
<keyword evidence="1" id="KW-0479">Metal-binding</keyword>
<feature type="region of interest" description="Disordered" evidence="6">
    <location>
        <begin position="83"/>
        <end position="119"/>
    </location>
</feature>
<reference evidence="8 9" key="1">
    <citation type="journal article" date="2023" name="Arcadia Sci">
        <title>De novo assembly of a long-read Amblyomma americanum tick genome.</title>
        <authorList>
            <person name="Chou S."/>
            <person name="Poskanzer K.E."/>
            <person name="Rollins M."/>
            <person name="Thuy-Boun P.S."/>
        </authorList>
    </citation>
    <scope>NUCLEOTIDE SEQUENCE [LARGE SCALE GENOMIC DNA]</scope>
    <source>
        <strain evidence="8">F_SG_1</strain>
        <tissue evidence="8">Salivary glands</tissue>
    </source>
</reference>
<dbReference type="Proteomes" id="UP001321473">
    <property type="component" value="Unassembled WGS sequence"/>
</dbReference>
<dbReference type="InterPro" id="IPR052224">
    <property type="entry name" value="THAP_domain_protein"/>
</dbReference>
<keyword evidence="3" id="KW-0862">Zinc</keyword>
<dbReference type="SMART" id="SM00980">
    <property type="entry name" value="THAP"/>
    <property type="match status" value="1"/>
</dbReference>
<dbReference type="GO" id="GO:0003677">
    <property type="term" value="F:DNA binding"/>
    <property type="evidence" value="ECO:0007669"/>
    <property type="project" value="UniProtKB-UniRule"/>
</dbReference>
<dbReference type="PROSITE" id="PS50950">
    <property type="entry name" value="ZF_THAP"/>
    <property type="match status" value="1"/>
</dbReference>
<accession>A0AAQ4DVC6</accession>
<dbReference type="SMART" id="SM00692">
    <property type="entry name" value="DM3"/>
    <property type="match status" value="1"/>
</dbReference>
<dbReference type="AlphaFoldDB" id="A0AAQ4DVC6"/>
<feature type="domain" description="THAP-type" evidence="7">
    <location>
        <begin position="1"/>
        <end position="79"/>
    </location>
</feature>
<evidence type="ECO:0000256" key="6">
    <source>
        <dbReference type="SAM" id="MobiDB-lite"/>
    </source>
</evidence>
<dbReference type="InterPro" id="IPR006612">
    <property type="entry name" value="THAP_Znf"/>
</dbReference>
<dbReference type="PANTHER" id="PTHR46927">
    <property type="entry name" value="AGAP005574-PA"/>
    <property type="match status" value="1"/>
</dbReference>
<evidence type="ECO:0000256" key="5">
    <source>
        <dbReference type="PROSITE-ProRule" id="PRU00309"/>
    </source>
</evidence>
<proteinExistence type="predicted"/>
<evidence type="ECO:0000256" key="4">
    <source>
        <dbReference type="ARBA" id="ARBA00023125"/>
    </source>
</evidence>
<gene>
    <name evidence="8" type="ORF">V5799_006803</name>
</gene>
<dbReference type="EMBL" id="JARKHS020026357">
    <property type="protein sequence ID" value="KAK8766416.1"/>
    <property type="molecule type" value="Genomic_DNA"/>
</dbReference>
<comment type="caution">
    <text evidence="8">The sequence shown here is derived from an EMBL/GenBank/DDBJ whole genome shotgun (WGS) entry which is preliminary data.</text>
</comment>
<evidence type="ECO:0000259" key="7">
    <source>
        <dbReference type="PROSITE" id="PS50950"/>
    </source>
</evidence>
<dbReference type="InterPro" id="IPR038441">
    <property type="entry name" value="THAP_Znf_sf"/>
</dbReference>
<protein>
    <recommendedName>
        <fullName evidence="7">THAP-type domain-containing protein</fullName>
    </recommendedName>
</protein>
<evidence type="ECO:0000256" key="3">
    <source>
        <dbReference type="ARBA" id="ARBA00022833"/>
    </source>
</evidence>
<dbReference type="PANTHER" id="PTHR46927:SF3">
    <property type="entry name" value="THAP-TYPE DOMAIN-CONTAINING PROTEIN"/>
    <property type="match status" value="1"/>
</dbReference>
<dbReference type="Pfam" id="PF05485">
    <property type="entry name" value="THAP"/>
    <property type="match status" value="1"/>
</dbReference>
<organism evidence="8 9">
    <name type="scientific">Amblyomma americanum</name>
    <name type="common">Lone star tick</name>
    <dbReference type="NCBI Taxonomy" id="6943"/>
    <lineage>
        <taxon>Eukaryota</taxon>
        <taxon>Metazoa</taxon>
        <taxon>Ecdysozoa</taxon>
        <taxon>Arthropoda</taxon>
        <taxon>Chelicerata</taxon>
        <taxon>Arachnida</taxon>
        <taxon>Acari</taxon>
        <taxon>Parasitiformes</taxon>
        <taxon>Ixodida</taxon>
        <taxon>Ixodoidea</taxon>
        <taxon>Ixodidae</taxon>
        <taxon>Amblyomminae</taxon>
        <taxon>Amblyomma</taxon>
    </lineage>
</organism>
<keyword evidence="9" id="KW-1185">Reference proteome</keyword>
<sequence length="132" mass="15370">MGGCCAVGCSNHSKNGVRLFQFPRDPERRRIWCLRISRAYWVPSARAELCEAHFEPSQFEQHRADGWKRLKLTAVPSLFPHNKMPLKQLTEQEQSSRQWRKRQPPVSPCDEMPDEKHCKVGPTKTMLLKQKA</sequence>
<dbReference type="Gene3D" id="6.20.210.20">
    <property type="entry name" value="THAP domain"/>
    <property type="match status" value="1"/>
</dbReference>
<evidence type="ECO:0000313" key="8">
    <source>
        <dbReference type="EMBL" id="KAK8766416.1"/>
    </source>
</evidence>